<dbReference type="GO" id="GO:0008233">
    <property type="term" value="F:peptidase activity"/>
    <property type="evidence" value="ECO:0007669"/>
    <property type="project" value="InterPro"/>
</dbReference>
<proteinExistence type="predicted"/>
<accession>A0A0F9QWA6</accession>
<protein>
    <recommendedName>
        <fullName evidence="1">Peptidase M15C domain-containing protein</fullName>
    </recommendedName>
</protein>
<evidence type="ECO:0000313" key="2">
    <source>
        <dbReference type="EMBL" id="KKN46729.1"/>
    </source>
</evidence>
<evidence type="ECO:0000259" key="1">
    <source>
        <dbReference type="Pfam" id="PF13539"/>
    </source>
</evidence>
<feature type="domain" description="Peptidase M15C" evidence="1">
    <location>
        <begin position="204"/>
        <end position="267"/>
    </location>
</feature>
<dbReference type="Pfam" id="PF13539">
    <property type="entry name" value="Peptidase_M15_4"/>
    <property type="match status" value="1"/>
</dbReference>
<sequence>MHISNVQQLMAAVGWYAGLIDNDAGPKTWAAISKAEAVERGRYSKSPGRWSKKRRLIGAGQAALAVLGFEPGAVDGYDGHNTGEALAAFLSERAGTSSDVSRTPLVGVRSHPAQKKFPLQRDMGEFYGKAGGAQCTAGKVDLPFPMIIAWNRRQKVNRFSCHEKLAAPLTSIYRETLSHYGLVEVRRLELDVFGGCFNHRKKRGGSTLSTHAYGAAVDQNPGKNQLRWGADRAQFARAEYEPFWRIVMEHGGTPAGYAWGKDWMHFQFARLS</sequence>
<dbReference type="InterPro" id="IPR009045">
    <property type="entry name" value="Zn_M74/Hedgehog-like"/>
</dbReference>
<dbReference type="AlphaFoldDB" id="A0A0F9QWA6"/>
<dbReference type="InterPro" id="IPR039561">
    <property type="entry name" value="Peptidase_M15C"/>
</dbReference>
<reference evidence="2" key="1">
    <citation type="journal article" date="2015" name="Nature">
        <title>Complex archaea that bridge the gap between prokaryotes and eukaryotes.</title>
        <authorList>
            <person name="Spang A."/>
            <person name="Saw J.H."/>
            <person name="Jorgensen S.L."/>
            <person name="Zaremba-Niedzwiedzka K."/>
            <person name="Martijn J."/>
            <person name="Lind A.E."/>
            <person name="van Eijk R."/>
            <person name="Schleper C."/>
            <person name="Guy L."/>
            <person name="Ettema T.J."/>
        </authorList>
    </citation>
    <scope>NUCLEOTIDE SEQUENCE</scope>
</reference>
<dbReference type="EMBL" id="LAZR01001314">
    <property type="protein sequence ID" value="KKN46729.1"/>
    <property type="molecule type" value="Genomic_DNA"/>
</dbReference>
<comment type="caution">
    <text evidence="2">The sequence shown here is derived from an EMBL/GenBank/DDBJ whole genome shotgun (WGS) entry which is preliminary data.</text>
</comment>
<gene>
    <name evidence="2" type="ORF">LCGC14_0669980</name>
</gene>
<dbReference type="Gene3D" id="3.30.1380.10">
    <property type="match status" value="1"/>
</dbReference>
<dbReference type="SUPFAM" id="SSF55166">
    <property type="entry name" value="Hedgehog/DD-peptidase"/>
    <property type="match status" value="1"/>
</dbReference>
<name>A0A0F9QWA6_9ZZZZ</name>
<organism evidence="2">
    <name type="scientific">marine sediment metagenome</name>
    <dbReference type="NCBI Taxonomy" id="412755"/>
    <lineage>
        <taxon>unclassified sequences</taxon>
        <taxon>metagenomes</taxon>
        <taxon>ecological metagenomes</taxon>
    </lineage>
</organism>